<keyword evidence="3" id="KW-1185">Reference proteome</keyword>
<proteinExistence type="predicted"/>
<dbReference type="AlphaFoldDB" id="A0A9Q5N9W7"/>
<comment type="caution">
    <text evidence="2">The sequence shown here is derived from an EMBL/GenBank/DDBJ whole genome shotgun (WGS) entry which is preliminary data.</text>
</comment>
<dbReference type="Proteomes" id="UP000757232">
    <property type="component" value="Unassembled WGS sequence"/>
</dbReference>
<evidence type="ECO:0000313" key="2">
    <source>
        <dbReference type="EMBL" id="OCB89388.1"/>
    </source>
</evidence>
<accession>A0A9Q5N9W7</accession>
<evidence type="ECO:0008006" key="4">
    <source>
        <dbReference type="Google" id="ProtNLM"/>
    </source>
</evidence>
<feature type="compositionally biased region" description="Polar residues" evidence="1">
    <location>
        <begin position="424"/>
        <end position="445"/>
    </location>
</feature>
<gene>
    <name evidence="2" type="ORF">A7U60_g3479</name>
</gene>
<evidence type="ECO:0000256" key="1">
    <source>
        <dbReference type="SAM" id="MobiDB-lite"/>
    </source>
</evidence>
<organism evidence="2 3">
    <name type="scientific">Sanghuangporus baumii</name>
    <name type="common">Phellinus baumii</name>
    <dbReference type="NCBI Taxonomy" id="108892"/>
    <lineage>
        <taxon>Eukaryota</taxon>
        <taxon>Fungi</taxon>
        <taxon>Dikarya</taxon>
        <taxon>Basidiomycota</taxon>
        <taxon>Agaricomycotina</taxon>
        <taxon>Agaricomycetes</taxon>
        <taxon>Hymenochaetales</taxon>
        <taxon>Hymenochaetaceae</taxon>
        <taxon>Sanghuangporus</taxon>
    </lineage>
</organism>
<protein>
    <recommendedName>
        <fullName evidence="4">Chromo domain-containing protein</fullName>
    </recommendedName>
</protein>
<sequence length="459" mass="51527">MPNDDRLFPGRDISQVTNLEDGTNEWVVELIDTHYGKGTDSLFKVVWKAGDHTWLPYEKVKHLEALNTYLEVLGVNSIENLPMGNDEPDTDDPQITVHTVIVSWKGYQPNTHYGKGTDSLFKVVWKAGDHTWLPYEKVKHLEALNTYLEVLGVDSIENLPMGNDEPDTDDPQITVHTVWVEHEAILASLHVNNVYQLKDSHKKHWKKFRRISKTLTMNSDSLPVNFFAPNSNVPNAPPERFTEPDTGPITQSWATFDTATSTSYVFLAAELRKVFEFHRYIETNSIPPGVNQPERYLIIRRLYNGHVPDFYALAALPPFADPRHLAEAIQNHFDYSRRKNLASNQAQRKLTPGIEKRPDEPKVGDDTTLSLIRPAVLPNLASSSKFDGPSQPSVRVPNTLTYSQSAAQVVDTTPSTLMTFMTSKSTNLPTTGTSFSNVPACSSTPIPEGPLFGDDDMKD</sequence>
<feature type="region of interest" description="Disordered" evidence="1">
    <location>
        <begin position="424"/>
        <end position="459"/>
    </location>
</feature>
<evidence type="ECO:0000313" key="3">
    <source>
        <dbReference type="Proteomes" id="UP000757232"/>
    </source>
</evidence>
<dbReference type="EMBL" id="LNZH02000157">
    <property type="protein sequence ID" value="OCB89388.1"/>
    <property type="molecule type" value="Genomic_DNA"/>
</dbReference>
<feature type="region of interest" description="Disordered" evidence="1">
    <location>
        <begin position="338"/>
        <end position="369"/>
    </location>
</feature>
<name>A0A9Q5N9W7_SANBA</name>
<reference evidence="2" key="1">
    <citation type="submission" date="2016-06" db="EMBL/GenBank/DDBJ databases">
        <title>Draft Genome sequence of the fungus Inonotus baumii.</title>
        <authorList>
            <person name="Zhu H."/>
            <person name="Lin W."/>
        </authorList>
    </citation>
    <scope>NUCLEOTIDE SEQUENCE</scope>
    <source>
        <strain evidence="2">821</strain>
    </source>
</reference>
<feature type="compositionally biased region" description="Basic and acidic residues" evidence="1">
    <location>
        <begin position="354"/>
        <end position="365"/>
    </location>
</feature>
<dbReference type="OrthoDB" id="3211671at2759"/>